<keyword evidence="2" id="KW-1185">Reference proteome</keyword>
<reference evidence="1" key="1">
    <citation type="submission" date="2021-04" db="EMBL/GenBank/DDBJ databases">
        <title>Biosynthetic gene clusters of Dactylosporangioum roseum.</title>
        <authorList>
            <person name="Hartkoorn R.C."/>
            <person name="Beaudoing E."/>
            <person name="Hot D."/>
            <person name="Moureu S."/>
        </authorList>
    </citation>
    <scope>NUCLEOTIDE SEQUENCE</scope>
    <source>
        <strain evidence="1">NRRL B-16295</strain>
    </source>
</reference>
<protein>
    <submittedName>
        <fullName evidence="1">DUF2625 family protein</fullName>
    </submittedName>
</protein>
<dbReference type="InterPro" id="IPR021239">
    <property type="entry name" value="DUF2625"/>
</dbReference>
<evidence type="ECO:0000313" key="2">
    <source>
        <dbReference type="Proteomes" id="UP001058271"/>
    </source>
</evidence>
<name>A0ABY5Z165_9ACTN</name>
<dbReference type="Pfam" id="PF10946">
    <property type="entry name" value="DUF2625"/>
    <property type="match status" value="1"/>
</dbReference>
<proteinExistence type="predicted"/>
<evidence type="ECO:0000313" key="1">
    <source>
        <dbReference type="EMBL" id="UWZ35755.1"/>
    </source>
</evidence>
<sequence length="244" mass="26630">MERGIRRSCQCPRGPYSWRVRSLAELITDDRSAWAEIEAAVSGSPCAVEILPTDPVRAASCLQKLQVTTNSWLGSLVYLSGGLVVDEGWLRVLGSGAPEHRLPDIHTVNAGFEGAGLVVAQDIMGGEFVWRQGDSAPSPAPSGQSGQPTIHYFAPDTLRWEDLGLGYTDWLYAMLGGALDQFYRSWRWPGWQDEVADCPLDAGLHILPPLFTKEGKEIADSSRQPVPMTQLVSTLHDVADQLGT</sequence>
<accession>A0ABY5Z165</accession>
<dbReference type="Proteomes" id="UP001058271">
    <property type="component" value="Chromosome"/>
</dbReference>
<dbReference type="EMBL" id="CP073721">
    <property type="protein sequence ID" value="UWZ35755.1"/>
    <property type="molecule type" value="Genomic_DNA"/>
</dbReference>
<organism evidence="1 2">
    <name type="scientific">Dactylosporangium roseum</name>
    <dbReference type="NCBI Taxonomy" id="47989"/>
    <lineage>
        <taxon>Bacteria</taxon>
        <taxon>Bacillati</taxon>
        <taxon>Actinomycetota</taxon>
        <taxon>Actinomycetes</taxon>
        <taxon>Micromonosporales</taxon>
        <taxon>Micromonosporaceae</taxon>
        <taxon>Dactylosporangium</taxon>
    </lineage>
</organism>
<gene>
    <name evidence="1" type="ORF">Drose_32400</name>
</gene>